<dbReference type="AlphaFoldDB" id="A0A1T3JGA8"/>
<dbReference type="InterPro" id="IPR005632">
    <property type="entry name" value="Chaperone_Skp"/>
</dbReference>
<dbReference type="EMBL" id="MPOG01000013">
    <property type="protein sequence ID" value="OOH94734.1"/>
    <property type="molecule type" value="Genomic_DNA"/>
</dbReference>
<dbReference type="GO" id="GO:0050821">
    <property type="term" value="P:protein stabilization"/>
    <property type="evidence" value="ECO:0007669"/>
    <property type="project" value="TreeGrafter"/>
</dbReference>
<dbReference type="SUPFAM" id="SSF111384">
    <property type="entry name" value="OmpH-like"/>
    <property type="match status" value="1"/>
</dbReference>
<keyword evidence="3" id="KW-0175">Coiled coil</keyword>
<evidence type="ECO:0000313" key="6">
    <source>
        <dbReference type="Proteomes" id="UP000188947"/>
    </source>
</evidence>
<dbReference type="OrthoDB" id="1524711at2"/>
<dbReference type="GO" id="GO:0051082">
    <property type="term" value="F:unfolded protein binding"/>
    <property type="evidence" value="ECO:0007669"/>
    <property type="project" value="InterPro"/>
</dbReference>
<dbReference type="RefSeq" id="WP_070905274.1">
    <property type="nucleotide sequence ID" value="NZ_CP016378.1"/>
</dbReference>
<feature type="coiled-coil region" evidence="3">
    <location>
        <begin position="62"/>
        <end position="89"/>
    </location>
</feature>
<keyword evidence="6" id="KW-1185">Reference proteome</keyword>
<feature type="signal peptide" evidence="4">
    <location>
        <begin position="1"/>
        <end position="21"/>
    </location>
</feature>
<accession>A0A1T3JGA8</accession>
<dbReference type="InterPro" id="IPR024930">
    <property type="entry name" value="Skp_dom_sf"/>
</dbReference>
<gene>
    <name evidence="5" type="ORF">BMF97_11875</name>
</gene>
<dbReference type="Pfam" id="PF03938">
    <property type="entry name" value="OmpH"/>
    <property type="match status" value="1"/>
</dbReference>
<dbReference type="SMART" id="SM00935">
    <property type="entry name" value="OmpH"/>
    <property type="match status" value="1"/>
</dbReference>
<protein>
    <submittedName>
        <fullName evidence="5">Molecular chaperone Skp</fullName>
    </submittedName>
</protein>
<dbReference type="GO" id="GO:0005829">
    <property type="term" value="C:cytosol"/>
    <property type="evidence" value="ECO:0007669"/>
    <property type="project" value="TreeGrafter"/>
</dbReference>
<comment type="caution">
    <text evidence="5">The sequence shown here is derived from an EMBL/GenBank/DDBJ whole genome shotgun (WGS) entry which is preliminary data.</text>
</comment>
<dbReference type="PANTHER" id="PTHR35089">
    <property type="entry name" value="CHAPERONE PROTEIN SKP"/>
    <property type="match status" value="1"/>
</dbReference>
<comment type="similarity">
    <text evidence="1">Belongs to the Skp family.</text>
</comment>
<dbReference type="PANTHER" id="PTHR35089:SF1">
    <property type="entry name" value="CHAPERONE PROTEIN SKP"/>
    <property type="match status" value="1"/>
</dbReference>
<feature type="chain" id="PRO_5030034764" evidence="4">
    <location>
        <begin position="22"/>
        <end position="167"/>
    </location>
</feature>
<evidence type="ECO:0000313" key="5">
    <source>
        <dbReference type="EMBL" id="OOH94734.1"/>
    </source>
</evidence>
<evidence type="ECO:0000256" key="3">
    <source>
        <dbReference type="SAM" id="Coils"/>
    </source>
</evidence>
<keyword evidence="2 4" id="KW-0732">Signal</keyword>
<reference evidence="5 6" key="1">
    <citation type="submission" date="2016-11" db="EMBL/GenBank/DDBJ databases">
        <title>Genome sequence and comparative genomic analysis of clinical strain Elizabethkingia meningoseptica 61421 PRCM.</title>
        <authorList>
            <person name="Wang M."/>
            <person name="Hu S."/>
            <person name="Cao L."/>
            <person name="Jiang T."/>
            <person name="Zhou Y."/>
            <person name="Ming D."/>
        </authorList>
    </citation>
    <scope>NUCLEOTIDE SEQUENCE [LARGE SCALE GENOMIC DNA]</scope>
    <source>
        <strain evidence="5 6">61421 PRCM</strain>
    </source>
</reference>
<evidence type="ECO:0000256" key="4">
    <source>
        <dbReference type="SAM" id="SignalP"/>
    </source>
</evidence>
<dbReference type="STRING" id="238.BBD35_04175"/>
<organism evidence="5 6">
    <name type="scientific">Elizabethkingia meningoseptica</name>
    <name type="common">Chryseobacterium meningosepticum</name>
    <dbReference type="NCBI Taxonomy" id="238"/>
    <lineage>
        <taxon>Bacteria</taxon>
        <taxon>Pseudomonadati</taxon>
        <taxon>Bacteroidota</taxon>
        <taxon>Flavobacteriia</taxon>
        <taxon>Flavobacteriales</taxon>
        <taxon>Weeksellaceae</taxon>
        <taxon>Elizabethkingia</taxon>
    </lineage>
</organism>
<evidence type="ECO:0000256" key="1">
    <source>
        <dbReference type="ARBA" id="ARBA00009091"/>
    </source>
</evidence>
<name>A0A1T3JGA8_ELIME</name>
<evidence type="ECO:0000256" key="2">
    <source>
        <dbReference type="ARBA" id="ARBA00022729"/>
    </source>
</evidence>
<dbReference type="Proteomes" id="UP000188947">
    <property type="component" value="Unassembled WGS sequence"/>
</dbReference>
<proteinExistence type="inferred from homology"/>
<dbReference type="Gene3D" id="3.30.910.20">
    <property type="entry name" value="Skp domain"/>
    <property type="match status" value="1"/>
</dbReference>
<sequence length="167" mass="18142">MKRLSVLFAAVLMMVSFTALKAQKLAHADIAGILNAMPEMKKANEQLEALGKMKQAELGKLQQALQTKAQGYQQEAAKQTAQVNQQRDAEIQKEADNLQKMGQAAQKDVADKQEALYIPIDKKLNDALAAVAKAKGLEYIFDANGQGLAYKGGLDVTADIKKQLGIQ</sequence>